<evidence type="ECO:0000313" key="2">
    <source>
        <dbReference type="EMBL" id="GIY22775.1"/>
    </source>
</evidence>
<gene>
    <name evidence="2" type="ORF">CDAR_84621</name>
</gene>
<organism evidence="2 3">
    <name type="scientific">Caerostris darwini</name>
    <dbReference type="NCBI Taxonomy" id="1538125"/>
    <lineage>
        <taxon>Eukaryota</taxon>
        <taxon>Metazoa</taxon>
        <taxon>Ecdysozoa</taxon>
        <taxon>Arthropoda</taxon>
        <taxon>Chelicerata</taxon>
        <taxon>Arachnida</taxon>
        <taxon>Araneae</taxon>
        <taxon>Araneomorphae</taxon>
        <taxon>Entelegynae</taxon>
        <taxon>Araneoidea</taxon>
        <taxon>Araneidae</taxon>
        <taxon>Caerostris</taxon>
    </lineage>
</organism>
<feature type="region of interest" description="Disordered" evidence="1">
    <location>
        <begin position="1"/>
        <end position="42"/>
    </location>
</feature>
<sequence>MSSGQVCSNPPQPSVQPLLNSGAEGGEGPKGEMESPLPPKEQKCPIKGCHSFSFSGLDRLFVHKEGVGQVWCEEI</sequence>
<feature type="compositionally biased region" description="Polar residues" evidence="1">
    <location>
        <begin position="1"/>
        <end position="19"/>
    </location>
</feature>
<accession>A0AAV4RR43</accession>
<dbReference type="Proteomes" id="UP001054837">
    <property type="component" value="Unassembled WGS sequence"/>
</dbReference>
<name>A0AAV4RR43_9ARAC</name>
<dbReference type="EMBL" id="BPLQ01006478">
    <property type="protein sequence ID" value="GIY22775.1"/>
    <property type="molecule type" value="Genomic_DNA"/>
</dbReference>
<reference evidence="2 3" key="1">
    <citation type="submission" date="2021-06" db="EMBL/GenBank/DDBJ databases">
        <title>Caerostris darwini draft genome.</title>
        <authorList>
            <person name="Kono N."/>
            <person name="Arakawa K."/>
        </authorList>
    </citation>
    <scope>NUCLEOTIDE SEQUENCE [LARGE SCALE GENOMIC DNA]</scope>
</reference>
<keyword evidence="3" id="KW-1185">Reference proteome</keyword>
<protein>
    <submittedName>
        <fullName evidence="2">Uncharacterized protein</fullName>
    </submittedName>
</protein>
<comment type="caution">
    <text evidence="2">The sequence shown here is derived from an EMBL/GenBank/DDBJ whole genome shotgun (WGS) entry which is preliminary data.</text>
</comment>
<proteinExistence type="predicted"/>
<evidence type="ECO:0000313" key="3">
    <source>
        <dbReference type="Proteomes" id="UP001054837"/>
    </source>
</evidence>
<evidence type="ECO:0000256" key="1">
    <source>
        <dbReference type="SAM" id="MobiDB-lite"/>
    </source>
</evidence>
<dbReference type="AlphaFoldDB" id="A0AAV4RR43"/>